<feature type="binding site" evidence="13">
    <location>
        <position position="206"/>
    </location>
    <ligand>
        <name>Zn(2+)</name>
        <dbReference type="ChEBI" id="CHEBI:29105"/>
        <label>1</label>
    </ligand>
</feature>
<dbReference type="Pfam" id="PF01556">
    <property type="entry name" value="DnaJ_C"/>
    <property type="match status" value="1"/>
</dbReference>
<evidence type="ECO:0000256" key="8">
    <source>
        <dbReference type="ARBA" id="ARBA00022833"/>
    </source>
</evidence>
<dbReference type="GO" id="GO:0006260">
    <property type="term" value="P:DNA replication"/>
    <property type="evidence" value="ECO:0007669"/>
    <property type="project" value="UniProtKB-KW"/>
</dbReference>
<dbReference type="Pfam" id="PF00226">
    <property type="entry name" value="DnaJ"/>
    <property type="match status" value="1"/>
</dbReference>
<keyword evidence="6 13" id="KW-0677">Repeat</keyword>
<evidence type="ECO:0000256" key="12">
    <source>
        <dbReference type="ARBA" id="ARBA00067609"/>
    </source>
</evidence>
<evidence type="ECO:0000256" key="4">
    <source>
        <dbReference type="ARBA" id="ARBA00022705"/>
    </source>
</evidence>
<feature type="binding site" evidence="13">
    <location>
        <position position="167"/>
    </location>
    <ligand>
        <name>Zn(2+)</name>
        <dbReference type="ChEBI" id="CHEBI:29105"/>
        <label>2</label>
    </ligand>
</feature>
<proteinExistence type="inferred from homology"/>
<evidence type="ECO:0000313" key="17">
    <source>
        <dbReference type="EMBL" id="AUH73693.1"/>
    </source>
</evidence>
<dbReference type="CDD" id="cd10719">
    <property type="entry name" value="DnaJ_zf"/>
    <property type="match status" value="1"/>
</dbReference>
<keyword evidence="3 13" id="KW-0963">Cytoplasm</keyword>
<dbReference type="InterPro" id="IPR018253">
    <property type="entry name" value="DnaJ_domain_CS"/>
</dbReference>
<dbReference type="KEGG" id="lsh:CAB17_17825"/>
<evidence type="ECO:0000256" key="7">
    <source>
        <dbReference type="ARBA" id="ARBA00022771"/>
    </source>
</evidence>
<comment type="subcellular location">
    <subcellularLocation>
        <location evidence="1 13">Cytoplasm</location>
    </subcellularLocation>
</comment>
<reference evidence="17 18" key="1">
    <citation type="submission" date="2017-12" db="EMBL/GenBank/DDBJ databases">
        <title>Legionella sainthelensi LA01-117, whole genome sequence of a clinical isolate from New Zealand.</title>
        <authorList>
            <person name="Cree S.L."/>
            <person name="Slow S."/>
            <person name="Kennedy M.A."/>
            <person name="Murdoch D.R."/>
            <person name="Biggs P.J."/>
            <person name="Anderson T."/>
        </authorList>
    </citation>
    <scope>NUCLEOTIDE SEQUENCE [LARGE SCALE GENOMIC DNA]</scope>
    <source>
        <strain evidence="17 18">LA01-117</strain>
    </source>
</reference>
<gene>
    <name evidence="13 17" type="primary">dnaJ</name>
    <name evidence="17" type="ORF">CAB17_17825</name>
</gene>
<dbReference type="PANTHER" id="PTHR43096:SF48">
    <property type="entry name" value="CHAPERONE PROTEIN DNAJ"/>
    <property type="match status" value="1"/>
</dbReference>
<comment type="cofactor">
    <cofactor evidence="13">
        <name>Zn(2+)</name>
        <dbReference type="ChEBI" id="CHEBI:29105"/>
    </cofactor>
    <text evidence="13">Binds 2 Zn(2+) ions per monomer.</text>
</comment>
<feature type="repeat" description="CXXCXGXG motif" evidence="13">
    <location>
        <begin position="203"/>
        <end position="210"/>
    </location>
</feature>
<feature type="binding site" evidence="13">
    <location>
        <position position="150"/>
    </location>
    <ligand>
        <name>Zn(2+)</name>
        <dbReference type="ChEBI" id="CHEBI:29105"/>
        <label>1</label>
    </ligand>
</feature>
<feature type="binding site" evidence="13">
    <location>
        <position position="153"/>
    </location>
    <ligand>
        <name>Zn(2+)</name>
        <dbReference type="ChEBI" id="CHEBI:29105"/>
        <label>1</label>
    </ligand>
</feature>
<feature type="binding site" evidence="13">
    <location>
        <position position="203"/>
    </location>
    <ligand>
        <name>Zn(2+)</name>
        <dbReference type="ChEBI" id="CHEBI:29105"/>
        <label>1</label>
    </ligand>
</feature>
<evidence type="ECO:0000256" key="9">
    <source>
        <dbReference type="ARBA" id="ARBA00023016"/>
    </source>
</evidence>
<feature type="binding site" evidence="13">
    <location>
        <position position="170"/>
    </location>
    <ligand>
        <name>Zn(2+)</name>
        <dbReference type="ChEBI" id="CHEBI:29105"/>
        <label>2</label>
    </ligand>
</feature>
<feature type="binding site" evidence="13">
    <location>
        <position position="189"/>
    </location>
    <ligand>
        <name>Zn(2+)</name>
        <dbReference type="ChEBI" id="CHEBI:29105"/>
        <label>2</label>
    </ligand>
</feature>
<dbReference type="CDD" id="cd10747">
    <property type="entry name" value="DnaJ_C"/>
    <property type="match status" value="1"/>
</dbReference>
<dbReference type="Gene3D" id="1.10.287.110">
    <property type="entry name" value="DnaJ domain"/>
    <property type="match status" value="1"/>
</dbReference>
<evidence type="ECO:0000256" key="2">
    <source>
        <dbReference type="ARBA" id="ARBA00011738"/>
    </source>
</evidence>
<organism evidence="17 18">
    <name type="scientific">Legionella sainthelensi</name>
    <dbReference type="NCBI Taxonomy" id="28087"/>
    <lineage>
        <taxon>Bacteria</taxon>
        <taxon>Pseudomonadati</taxon>
        <taxon>Pseudomonadota</taxon>
        <taxon>Gammaproteobacteria</taxon>
        <taxon>Legionellales</taxon>
        <taxon>Legionellaceae</taxon>
        <taxon>Legionella</taxon>
    </lineage>
</organism>
<feature type="zinc finger region" description="CR-type" evidence="14">
    <location>
        <begin position="137"/>
        <end position="215"/>
    </location>
</feature>
<evidence type="ECO:0000256" key="14">
    <source>
        <dbReference type="PROSITE-ProRule" id="PRU00546"/>
    </source>
</evidence>
<protein>
    <recommendedName>
        <fullName evidence="12 13">Chaperone protein DnaJ</fullName>
    </recommendedName>
</protein>
<name>A0A2H5FQC4_9GAMM</name>
<dbReference type="Gene3D" id="2.60.260.20">
    <property type="entry name" value="Urease metallochaperone UreE, N-terminal domain"/>
    <property type="match status" value="2"/>
</dbReference>
<keyword evidence="8 13" id="KW-0862">Zinc</keyword>
<feature type="domain" description="CR-type" evidence="16">
    <location>
        <begin position="137"/>
        <end position="215"/>
    </location>
</feature>
<keyword evidence="10 13" id="KW-0143">Chaperone</keyword>
<dbReference type="PRINTS" id="PR00625">
    <property type="entry name" value="JDOMAIN"/>
</dbReference>
<dbReference type="AlphaFoldDB" id="A0A2H5FQC4"/>
<dbReference type="EMBL" id="CP025491">
    <property type="protein sequence ID" value="AUH73693.1"/>
    <property type="molecule type" value="Genomic_DNA"/>
</dbReference>
<dbReference type="PANTHER" id="PTHR43096">
    <property type="entry name" value="DNAJ HOMOLOG 1, MITOCHONDRIAL-RELATED"/>
    <property type="match status" value="1"/>
</dbReference>
<dbReference type="RefSeq" id="WP_101901196.1">
    <property type="nucleotide sequence ID" value="NZ_CP025491.2"/>
</dbReference>
<comment type="domain">
    <text evidence="13">The J domain is necessary and sufficient to stimulate DnaK ATPase activity. Zinc center 1 plays an important role in the autonomous, DnaK-independent chaperone activity of DnaJ. Zinc center 2 is essential for interaction with DnaK and for DnaJ activity.</text>
</comment>
<accession>A0A2H5FQC4</accession>
<dbReference type="Gene3D" id="2.10.230.10">
    <property type="entry name" value="Heat shock protein DnaJ, cysteine-rich domain"/>
    <property type="match status" value="1"/>
</dbReference>
<dbReference type="InterPro" id="IPR012724">
    <property type="entry name" value="DnaJ"/>
</dbReference>
<feature type="repeat" description="CXXCXGXG motif" evidence="13">
    <location>
        <begin position="189"/>
        <end position="196"/>
    </location>
</feature>
<dbReference type="FunFam" id="1.10.287.110:FF:000031">
    <property type="entry name" value="Molecular chaperone DnaJ"/>
    <property type="match status" value="1"/>
</dbReference>
<dbReference type="FunFam" id="2.10.230.10:FF:000002">
    <property type="entry name" value="Molecular chaperone DnaJ"/>
    <property type="match status" value="1"/>
</dbReference>
<keyword evidence="7 13" id="KW-0863">Zinc-finger</keyword>
<dbReference type="InterPro" id="IPR008971">
    <property type="entry name" value="HSP40/DnaJ_pept-bd"/>
</dbReference>
<dbReference type="GO" id="GO:0005737">
    <property type="term" value="C:cytoplasm"/>
    <property type="evidence" value="ECO:0007669"/>
    <property type="project" value="UniProtKB-SubCell"/>
</dbReference>
<keyword evidence="5 13" id="KW-0479">Metal-binding</keyword>
<evidence type="ECO:0000313" key="18">
    <source>
        <dbReference type="Proteomes" id="UP000234343"/>
    </source>
</evidence>
<keyword evidence="4 13" id="KW-0235">DNA replication</keyword>
<dbReference type="SUPFAM" id="SSF49493">
    <property type="entry name" value="HSP40/DnaJ peptide-binding domain"/>
    <property type="match status" value="2"/>
</dbReference>
<dbReference type="GO" id="GO:0051082">
    <property type="term" value="F:unfolded protein binding"/>
    <property type="evidence" value="ECO:0007669"/>
    <property type="project" value="UniProtKB-UniRule"/>
</dbReference>
<evidence type="ECO:0000256" key="1">
    <source>
        <dbReference type="ARBA" id="ARBA00004496"/>
    </source>
</evidence>
<dbReference type="GO" id="GO:0009408">
    <property type="term" value="P:response to heat"/>
    <property type="evidence" value="ECO:0007669"/>
    <property type="project" value="InterPro"/>
</dbReference>
<dbReference type="PROSITE" id="PS50076">
    <property type="entry name" value="DNAJ_2"/>
    <property type="match status" value="1"/>
</dbReference>
<dbReference type="InterPro" id="IPR001623">
    <property type="entry name" value="DnaJ_domain"/>
</dbReference>
<dbReference type="Pfam" id="PF00684">
    <property type="entry name" value="DnaJ_CXXCXGXG"/>
    <property type="match status" value="1"/>
</dbReference>
<evidence type="ECO:0000259" key="15">
    <source>
        <dbReference type="PROSITE" id="PS50076"/>
    </source>
</evidence>
<dbReference type="GO" id="GO:0005524">
    <property type="term" value="F:ATP binding"/>
    <property type="evidence" value="ECO:0007669"/>
    <property type="project" value="InterPro"/>
</dbReference>
<dbReference type="InterPro" id="IPR002939">
    <property type="entry name" value="DnaJ_C"/>
</dbReference>
<dbReference type="SMART" id="SM00271">
    <property type="entry name" value="DnaJ"/>
    <property type="match status" value="1"/>
</dbReference>
<comment type="similarity">
    <text evidence="11 13">Belongs to the DnaJ family.</text>
</comment>
<evidence type="ECO:0000256" key="5">
    <source>
        <dbReference type="ARBA" id="ARBA00022723"/>
    </source>
</evidence>
<dbReference type="PROSITE" id="PS51188">
    <property type="entry name" value="ZF_CR"/>
    <property type="match status" value="1"/>
</dbReference>
<feature type="domain" description="J" evidence="15">
    <location>
        <begin position="5"/>
        <end position="70"/>
    </location>
</feature>
<comment type="function">
    <text evidence="13">Participates actively in the response to hyperosmotic and heat shock by preventing the aggregation of stress-denatured proteins and by disaggregating proteins, also in an autonomous, DnaK-independent fashion. Unfolded proteins bind initially to DnaJ; upon interaction with the DnaJ-bound protein, DnaK hydrolyzes its bound ATP, resulting in the formation of a stable complex. GrpE releases ADP from DnaK; ATP binding to DnaK triggers the release of the substrate protein, thus completing the reaction cycle. Several rounds of ATP-dependent interactions between DnaJ, DnaK and GrpE are required for fully efficient folding. Also involved, together with DnaK and GrpE, in the DNA replication of plasmids through activation of initiation proteins.</text>
</comment>
<dbReference type="GO" id="GO:0008270">
    <property type="term" value="F:zinc ion binding"/>
    <property type="evidence" value="ECO:0007669"/>
    <property type="project" value="UniProtKB-UniRule"/>
</dbReference>
<dbReference type="NCBIfam" id="TIGR02349">
    <property type="entry name" value="DnaJ_bact"/>
    <property type="match status" value="1"/>
</dbReference>
<dbReference type="NCBIfam" id="NF008035">
    <property type="entry name" value="PRK10767.1"/>
    <property type="match status" value="1"/>
</dbReference>
<evidence type="ECO:0000256" key="13">
    <source>
        <dbReference type="HAMAP-Rule" id="MF_01152"/>
    </source>
</evidence>
<dbReference type="SUPFAM" id="SSF46565">
    <property type="entry name" value="Chaperone J-domain"/>
    <property type="match status" value="1"/>
</dbReference>
<dbReference type="GO" id="GO:0042026">
    <property type="term" value="P:protein refolding"/>
    <property type="evidence" value="ECO:0007669"/>
    <property type="project" value="TreeGrafter"/>
</dbReference>
<feature type="repeat" description="CXXCXGXG motif" evidence="13">
    <location>
        <begin position="167"/>
        <end position="174"/>
    </location>
</feature>
<sequence>MEKRDYYELLDVSRTASDAEIKKAYRKLAMKYHPDRNPGDSEAEEKFKEIQSAYSILSDPQKRAAYDQFGHAGVDPSMRGGPGGFGGGGFGGFGDVFEDIFENIFSGGRGAGRQSRGQRGADLQFNVQLTLEEAALGKEVQITVPRHGTCTVCSGSGAKAGTQPKTCETCNGIGQVRIQQGFFSIQQTCPHCHGEGKIISDPCSSCHGQGRIRESKKLTVKIPPGVDNGDRVRLSGEGEAGVHGGGPGDLYVQVSIKKHAIFERHENDLHCEVPISFITAALGGSIEVPTLEGRVTLKIPEETQTSKVFRLRGKGMKSVRGHGQGDLLCKVVVETPVNLSREQKDLLTKFHESLENAKANHSPRSNSWFAGVKKFFEDMKF</sequence>
<feature type="binding site" evidence="13">
    <location>
        <position position="192"/>
    </location>
    <ligand>
        <name>Zn(2+)</name>
        <dbReference type="ChEBI" id="CHEBI:29105"/>
        <label>2</label>
    </ligand>
</feature>
<dbReference type="InterPro" id="IPR036869">
    <property type="entry name" value="J_dom_sf"/>
</dbReference>
<evidence type="ECO:0000256" key="3">
    <source>
        <dbReference type="ARBA" id="ARBA00022490"/>
    </source>
</evidence>
<evidence type="ECO:0000259" key="16">
    <source>
        <dbReference type="PROSITE" id="PS51188"/>
    </source>
</evidence>
<evidence type="ECO:0000256" key="10">
    <source>
        <dbReference type="ARBA" id="ARBA00023186"/>
    </source>
</evidence>
<evidence type="ECO:0000256" key="11">
    <source>
        <dbReference type="ARBA" id="ARBA00061004"/>
    </source>
</evidence>
<dbReference type="Proteomes" id="UP000234343">
    <property type="component" value="Chromosome"/>
</dbReference>
<comment type="subunit">
    <text evidence="2 13">Homodimer.</text>
</comment>
<feature type="repeat" description="CXXCXGXG motif" evidence="13">
    <location>
        <begin position="150"/>
        <end position="157"/>
    </location>
</feature>
<dbReference type="SUPFAM" id="SSF57938">
    <property type="entry name" value="DnaJ/Hsp40 cysteine-rich domain"/>
    <property type="match status" value="1"/>
</dbReference>
<dbReference type="InterPro" id="IPR001305">
    <property type="entry name" value="HSP_DnaJ_Cys-rich_dom"/>
</dbReference>
<dbReference type="PROSITE" id="PS00636">
    <property type="entry name" value="DNAJ_1"/>
    <property type="match status" value="1"/>
</dbReference>
<dbReference type="HAMAP" id="MF_01152">
    <property type="entry name" value="DnaJ"/>
    <property type="match status" value="1"/>
</dbReference>
<keyword evidence="9 13" id="KW-0346">Stress response</keyword>
<dbReference type="InterPro" id="IPR036410">
    <property type="entry name" value="HSP_DnaJ_Cys-rich_dom_sf"/>
</dbReference>
<dbReference type="CDD" id="cd06257">
    <property type="entry name" value="DnaJ"/>
    <property type="match status" value="1"/>
</dbReference>
<dbReference type="GO" id="GO:0031072">
    <property type="term" value="F:heat shock protein binding"/>
    <property type="evidence" value="ECO:0007669"/>
    <property type="project" value="InterPro"/>
</dbReference>
<keyword evidence="18" id="KW-1185">Reference proteome</keyword>
<evidence type="ECO:0000256" key="6">
    <source>
        <dbReference type="ARBA" id="ARBA00022737"/>
    </source>
</evidence>
<dbReference type="FunFam" id="2.60.260.20:FF:000004">
    <property type="entry name" value="Molecular chaperone DnaJ"/>
    <property type="match status" value="1"/>
</dbReference>